<protein>
    <submittedName>
        <fullName evidence="1">Uncharacterized protein</fullName>
    </submittedName>
</protein>
<sequence>MRIAPSEPILFLERDRIRRLLLIFSASAILLAPSYPMRFPCRSRLVKVSLCCNASPIAIPPSAPILLNLKLKNMSLINMYRTNGPHWTKVQHPAVKNKSIQFFILTSG</sequence>
<reference evidence="1" key="1">
    <citation type="submission" date="2021-01" db="EMBL/GenBank/DDBJ databases">
        <authorList>
            <person name="Corre E."/>
            <person name="Pelletier E."/>
            <person name="Niang G."/>
            <person name="Scheremetjew M."/>
            <person name="Finn R."/>
            <person name="Kale V."/>
            <person name="Holt S."/>
            <person name="Cochrane G."/>
            <person name="Meng A."/>
            <person name="Brown T."/>
            <person name="Cohen L."/>
        </authorList>
    </citation>
    <scope>NUCLEOTIDE SEQUENCE</scope>
    <source>
        <strain evidence="1">GSBS06</strain>
    </source>
</reference>
<proteinExistence type="predicted"/>
<name>A0A7S3P9W7_9STRA</name>
<accession>A0A7S3P9W7</accession>
<gene>
    <name evidence="1" type="ORF">ASTO00021_LOCUS307</name>
</gene>
<dbReference type="EMBL" id="HBIN01000698">
    <property type="protein sequence ID" value="CAE0429983.1"/>
    <property type="molecule type" value="Transcribed_RNA"/>
</dbReference>
<dbReference type="AlphaFoldDB" id="A0A7S3P9W7"/>
<evidence type="ECO:0000313" key="1">
    <source>
        <dbReference type="EMBL" id="CAE0429983.1"/>
    </source>
</evidence>
<organism evidence="1">
    <name type="scientific">Aplanochytrium stocchinoi</name>
    <dbReference type="NCBI Taxonomy" id="215587"/>
    <lineage>
        <taxon>Eukaryota</taxon>
        <taxon>Sar</taxon>
        <taxon>Stramenopiles</taxon>
        <taxon>Bigyra</taxon>
        <taxon>Labyrinthulomycetes</taxon>
        <taxon>Thraustochytrida</taxon>
        <taxon>Thraustochytriidae</taxon>
        <taxon>Aplanochytrium</taxon>
    </lineage>
</organism>